<dbReference type="EMBL" id="FNYK01000015">
    <property type="protein sequence ID" value="SEI66204.1"/>
    <property type="molecule type" value="Genomic_DNA"/>
</dbReference>
<proteinExistence type="predicted"/>
<dbReference type="AlphaFoldDB" id="A0A1H6SJV6"/>
<organism evidence="1 2">
    <name type="scientific">Sharpea azabuensis</name>
    <dbReference type="NCBI Taxonomy" id="322505"/>
    <lineage>
        <taxon>Bacteria</taxon>
        <taxon>Bacillati</taxon>
        <taxon>Bacillota</taxon>
        <taxon>Erysipelotrichia</taxon>
        <taxon>Erysipelotrichales</taxon>
        <taxon>Coprobacillaceae</taxon>
        <taxon>Sharpea</taxon>
    </lineage>
</organism>
<sequence>MIHLLHTECSPDHEGEFYCLVYLQNQDKYYIIKKWYDGHQFLTDYDEEIMSWEENKDLTDEDKVKYFNEHVNQISDAFNGTVLFEGLDGIDICNSFYELLYKYQYFYYSGYVASIDEKFIIRINQ</sequence>
<dbReference type="Proteomes" id="UP000183028">
    <property type="component" value="Unassembled WGS sequence"/>
</dbReference>
<reference evidence="2" key="1">
    <citation type="submission" date="2016-10" db="EMBL/GenBank/DDBJ databases">
        <authorList>
            <person name="Varghese N."/>
        </authorList>
    </citation>
    <scope>NUCLEOTIDE SEQUENCE [LARGE SCALE GENOMIC DNA]</scope>
    <source>
        <strain evidence="2">DSM 20406</strain>
    </source>
</reference>
<accession>A0A1H6SJV6</accession>
<name>A0A1H6SJV6_9FIRM</name>
<evidence type="ECO:0000313" key="2">
    <source>
        <dbReference type="Proteomes" id="UP000183028"/>
    </source>
</evidence>
<evidence type="ECO:0000313" key="1">
    <source>
        <dbReference type="EMBL" id="SEI66204.1"/>
    </source>
</evidence>
<keyword evidence="2" id="KW-1185">Reference proteome</keyword>
<gene>
    <name evidence="1" type="ORF">SAMN04487834_101522</name>
</gene>
<dbReference type="RefSeq" id="WP_074731734.1">
    <property type="nucleotide sequence ID" value="NZ_FNYK01000015.1"/>
</dbReference>
<protein>
    <submittedName>
        <fullName evidence="1">Uncharacterized protein</fullName>
    </submittedName>
</protein>